<dbReference type="PRINTS" id="PR01100">
    <property type="entry name" value="SHIKIMTKNASE"/>
</dbReference>
<comment type="cofactor">
    <cofactor evidence="7">
        <name>Mg(2+)</name>
        <dbReference type="ChEBI" id="CHEBI:18420"/>
    </cofactor>
    <text evidence="7">Binds 1 Mg(2+) ion per subunit.</text>
</comment>
<comment type="pathway">
    <text evidence="7">Metabolic intermediate biosynthesis; chorismate biosynthesis; chorismate from D-erythrose 4-phosphate and phosphoenolpyruvate: step 5/7.</text>
</comment>
<dbReference type="EMBL" id="ABCK01000014">
    <property type="protein sequence ID" value="EDM26744.1"/>
    <property type="molecule type" value="Genomic_DNA"/>
</dbReference>
<keyword evidence="7" id="KW-0479">Metal-binding</keyword>
<reference evidence="8 9" key="1">
    <citation type="journal article" date="2010" name="J. Bacteriol.">
        <title>Genome sequence of Lentisphaera araneosa HTCC2155T, the type species of the order Lentisphaerales in the phylum Lentisphaerae.</title>
        <authorList>
            <person name="Thrash J.C."/>
            <person name="Cho J.C."/>
            <person name="Vergin K.L."/>
            <person name="Morris R.M."/>
            <person name="Giovannoni S.J."/>
        </authorList>
    </citation>
    <scope>NUCLEOTIDE SEQUENCE [LARGE SCALE GENOMIC DNA]</scope>
    <source>
        <strain evidence="8 9">HTCC2155</strain>
    </source>
</reference>
<evidence type="ECO:0000256" key="7">
    <source>
        <dbReference type="HAMAP-Rule" id="MF_00109"/>
    </source>
</evidence>
<comment type="caution">
    <text evidence="8">The sequence shown here is derived from an EMBL/GenBank/DDBJ whole genome shotgun (WGS) entry which is preliminary data.</text>
</comment>
<keyword evidence="5 7" id="KW-0067">ATP-binding</keyword>
<organism evidence="8 9">
    <name type="scientific">Lentisphaera araneosa HTCC2155</name>
    <dbReference type="NCBI Taxonomy" id="313628"/>
    <lineage>
        <taxon>Bacteria</taxon>
        <taxon>Pseudomonadati</taxon>
        <taxon>Lentisphaerota</taxon>
        <taxon>Lentisphaeria</taxon>
        <taxon>Lentisphaerales</taxon>
        <taxon>Lentisphaeraceae</taxon>
        <taxon>Lentisphaera</taxon>
    </lineage>
</organism>
<comment type="subcellular location">
    <subcellularLocation>
        <location evidence="7">Cytoplasm</location>
    </subcellularLocation>
</comment>
<dbReference type="GO" id="GO:0009423">
    <property type="term" value="P:chorismate biosynthetic process"/>
    <property type="evidence" value="ECO:0007669"/>
    <property type="project" value="UniProtKB-UniRule"/>
</dbReference>
<dbReference type="GO" id="GO:0000287">
    <property type="term" value="F:magnesium ion binding"/>
    <property type="evidence" value="ECO:0007669"/>
    <property type="project" value="UniProtKB-UniRule"/>
</dbReference>
<evidence type="ECO:0000256" key="6">
    <source>
        <dbReference type="ARBA" id="ARBA00023141"/>
    </source>
</evidence>
<feature type="binding site" evidence="7">
    <location>
        <position position="88"/>
    </location>
    <ligand>
        <name>substrate</name>
    </ligand>
</feature>
<evidence type="ECO:0000256" key="1">
    <source>
        <dbReference type="ARBA" id="ARBA00022605"/>
    </source>
</evidence>
<dbReference type="Gene3D" id="3.40.50.300">
    <property type="entry name" value="P-loop containing nucleotide triphosphate hydrolases"/>
    <property type="match status" value="1"/>
</dbReference>
<evidence type="ECO:0000256" key="5">
    <source>
        <dbReference type="ARBA" id="ARBA00022840"/>
    </source>
</evidence>
<keyword evidence="1 7" id="KW-0028">Amino-acid biosynthesis</keyword>
<keyword evidence="3 7" id="KW-0547">Nucleotide-binding</keyword>
<protein>
    <recommendedName>
        <fullName evidence="7">Shikimate kinase</fullName>
        <shortName evidence="7">SK</shortName>
        <ecNumber evidence="7">2.7.1.71</ecNumber>
    </recommendedName>
</protein>
<dbReference type="AlphaFoldDB" id="A6DNT5"/>
<keyword evidence="2 7" id="KW-0808">Transferase</keyword>
<dbReference type="UniPathway" id="UPA00053">
    <property type="reaction ID" value="UER00088"/>
</dbReference>
<proteinExistence type="inferred from homology"/>
<dbReference type="PANTHER" id="PTHR21087:SF16">
    <property type="entry name" value="SHIKIMATE KINASE 1, CHLOROPLASTIC"/>
    <property type="match status" value="1"/>
</dbReference>
<dbReference type="InterPro" id="IPR031322">
    <property type="entry name" value="Shikimate/glucono_kinase"/>
</dbReference>
<dbReference type="GO" id="GO:0009073">
    <property type="term" value="P:aromatic amino acid family biosynthetic process"/>
    <property type="evidence" value="ECO:0007669"/>
    <property type="project" value="UniProtKB-KW"/>
</dbReference>
<gene>
    <name evidence="7" type="primary">aroK</name>
    <name evidence="8" type="ORF">LNTAR_18895</name>
</gene>
<keyword evidence="7" id="KW-0963">Cytoplasm</keyword>
<dbReference type="STRING" id="313628.LNTAR_18895"/>
<evidence type="ECO:0000313" key="8">
    <source>
        <dbReference type="EMBL" id="EDM26744.1"/>
    </source>
</evidence>
<keyword evidence="6 7" id="KW-0057">Aromatic amino acid biosynthesis</keyword>
<evidence type="ECO:0000256" key="3">
    <source>
        <dbReference type="ARBA" id="ARBA00022741"/>
    </source>
</evidence>
<evidence type="ECO:0000313" key="9">
    <source>
        <dbReference type="Proteomes" id="UP000004947"/>
    </source>
</evidence>
<name>A6DNT5_9BACT</name>
<dbReference type="eggNOG" id="COG0703">
    <property type="taxonomic scope" value="Bacteria"/>
</dbReference>
<dbReference type="PANTHER" id="PTHR21087">
    <property type="entry name" value="SHIKIMATE KINASE"/>
    <property type="match status" value="1"/>
</dbReference>
<dbReference type="EC" id="2.7.1.71" evidence="7"/>
<comment type="subunit">
    <text evidence="7">Monomer.</text>
</comment>
<evidence type="ECO:0000256" key="2">
    <source>
        <dbReference type="ARBA" id="ARBA00022679"/>
    </source>
</evidence>
<keyword evidence="4 7" id="KW-0418">Kinase</keyword>
<comment type="similarity">
    <text evidence="7">Belongs to the shikimate kinase family.</text>
</comment>
<feature type="binding site" evidence="7">
    <location>
        <position position="43"/>
    </location>
    <ligand>
        <name>substrate</name>
    </ligand>
</feature>
<dbReference type="SUPFAM" id="SSF52540">
    <property type="entry name" value="P-loop containing nucleoside triphosphate hydrolases"/>
    <property type="match status" value="1"/>
</dbReference>
<feature type="binding site" evidence="7">
    <location>
        <begin position="21"/>
        <end position="26"/>
    </location>
    <ligand>
        <name>ATP</name>
        <dbReference type="ChEBI" id="CHEBI:30616"/>
    </ligand>
</feature>
<dbReference type="RefSeq" id="WP_007279522.1">
    <property type="nucleotide sequence ID" value="NZ_ABCK01000014.1"/>
</dbReference>
<dbReference type="OrthoDB" id="9800332at2"/>
<dbReference type="InterPro" id="IPR000623">
    <property type="entry name" value="Shikimate_kinase/TSH1"/>
</dbReference>
<keyword evidence="7" id="KW-0460">Magnesium</keyword>
<feature type="binding site" evidence="7">
    <location>
        <position position="143"/>
    </location>
    <ligand>
        <name>substrate</name>
    </ligand>
</feature>
<comment type="catalytic activity">
    <reaction evidence="7">
        <text>shikimate + ATP = 3-phosphoshikimate + ADP + H(+)</text>
        <dbReference type="Rhea" id="RHEA:13121"/>
        <dbReference type="ChEBI" id="CHEBI:15378"/>
        <dbReference type="ChEBI" id="CHEBI:30616"/>
        <dbReference type="ChEBI" id="CHEBI:36208"/>
        <dbReference type="ChEBI" id="CHEBI:145989"/>
        <dbReference type="ChEBI" id="CHEBI:456216"/>
        <dbReference type="EC" id="2.7.1.71"/>
    </reaction>
</comment>
<comment type="caution">
    <text evidence="7">Lacks conserved residue(s) required for the propagation of feature annotation.</text>
</comment>
<dbReference type="Proteomes" id="UP000004947">
    <property type="component" value="Unassembled WGS sequence"/>
</dbReference>
<dbReference type="GO" id="GO:0005524">
    <property type="term" value="F:ATP binding"/>
    <property type="evidence" value="ECO:0007669"/>
    <property type="project" value="UniProtKB-UniRule"/>
</dbReference>
<dbReference type="CDD" id="cd00464">
    <property type="entry name" value="SK"/>
    <property type="match status" value="1"/>
</dbReference>
<dbReference type="GO" id="GO:0004765">
    <property type="term" value="F:shikimate kinase activity"/>
    <property type="evidence" value="ECO:0007669"/>
    <property type="project" value="UniProtKB-UniRule"/>
</dbReference>
<dbReference type="HAMAP" id="MF_00109">
    <property type="entry name" value="Shikimate_kinase"/>
    <property type="match status" value="1"/>
</dbReference>
<keyword evidence="9" id="KW-1185">Reference proteome</keyword>
<dbReference type="GO" id="GO:0005829">
    <property type="term" value="C:cytosol"/>
    <property type="evidence" value="ECO:0007669"/>
    <property type="project" value="TreeGrafter"/>
</dbReference>
<dbReference type="GO" id="GO:0008652">
    <property type="term" value="P:amino acid biosynthetic process"/>
    <property type="evidence" value="ECO:0007669"/>
    <property type="project" value="UniProtKB-KW"/>
</dbReference>
<feature type="binding site" evidence="7">
    <location>
        <position position="126"/>
    </location>
    <ligand>
        <name>ATP</name>
        <dbReference type="ChEBI" id="CHEBI:30616"/>
    </ligand>
</feature>
<evidence type="ECO:0000256" key="4">
    <source>
        <dbReference type="ARBA" id="ARBA00022777"/>
    </source>
</evidence>
<feature type="binding site" evidence="7">
    <location>
        <position position="25"/>
    </location>
    <ligand>
        <name>Mg(2+)</name>
        <dbReference type="ChEBI" id="CHEBI:18420"/>
    </ligand>
</feature>
<accession>A6DNT5</accession>
<comment type="function">
    <text evidence="7">Catalyzes the specific phosphorylation of the 3-hydroxyl group of shikimic acid using ATP as a cosubstrate.</text>
</comment>
<sequence length="177" mass="19615">MKVCPNKFPEKSNVVMVGMPGAGKSTIGVLLAKETSFDFLDVDVYIQGQEHRRLQEIIDLEGIEVFKELEEKYLCQIDVDGIVVSTGGSAVYSKKGMQSLAQKGLVIFLKINMQTLEERLGDFSTRGVVIAPGQTFEDLFAERNKLYSEAADIVIECDGKTQDELVVEIVEKVFTGK</sequence>
<dbReference type="Pfam" id="PF01202">
    <property type="entry name" value="SKI"/>
    <property type="match status" value="1"/>
</dbReference>
<dbReference type="InterPro" id="IPR027417">
    <property type="entry name" value="P-loop_NTPase"/>
</dbReference>